<feature type="transmembrane region" description="Helical" evidence="2">
    <location>
        <begin position="318"/>
        <end position="335"/>
    </location>
</feature>
<evidence type="ECO:0000256" key="2">
    <source>
        <dbReference type="SAM" id="Phobius"/>
    </source>
</evidence>
<keyword evidence="2" id="KW-0812">Transmembrane</keyword>
<sequence>MAARAAIQPDLHGDDQARRNGHQPCAFTAHQDPRFFMTDLQVVEPQQLELGVSSGMLEASAALCALKITLDRHARRFVGQAYLNDWMGGPGTCAFWGDEFLEVVIPFLRWEDGHSRPFQAFVDPRFVLGASIKGKPEDIAAAEVPSRIKKYAETFGSIDNVHYIWYRALGILCAHEGKHRVAFMRAHDQPAIAAWVSEAMYPDADRITIVKPDEGEEWLAILDGRYVQVLRRPEVSSAMMRAYGVKEARWRELVDMPDKDLVIQAVRQRNFHNQPRSSAEEDRALDLDELARKERSDAELVSRTIHDIEPFRLDWKRYWFPVIACMVVGILLKLFDSPKTDEPALVLLGVACGLAASMSLLKFWGPRSVAGRSRAFWRP</sequence>
<evidence type="ECO:0000256" key="1">
    <source>
        <dbReference type="SAM" id="MobiDB-lite"/>
    </source>
</evidence>
<feature type="transmembrane region" description="Helical" evidence="2">
    <location>
        <begin position="347"/>
        <end position="364"/>
    </location>
</feature>
<gene>
    <name evidence="3" type="ordered locus">Rmet_6331</name>
</gene>
<dbReference type="EMBL" id="CP000355">
    <property type="protein sequence ID" value="ABF13190.1"/>
    <property type="molecule type" value="Genomic_DNA"/>
</dbReference>
<evidence type="ECO:0000313" key="4">
    <source>
        <dbReference type="Proteomes" id="UP000002429"/>
    </source>
</evidence>
<proteinExistence type="predicted"/>
<protein>
    <submittedName>
        <fullName evidence="3">Uncharacterized protein</fullName>
    </submittedName>
</protein>
<reference evidence="4" key="1">
    <citation type="journal article" date="2010" name="PLoS ONE">
        <title>The complete genome sequence of Cupriavidus metallidurans strain CH34, a master survivalist in harsh and anthropogenic environments.</title>
        <authorList>
            <person name="Janssen P.J."/>
            <person name="Van Houdt R."/>
            <person name="Moors H."/>
            <person name="Monsieurs P."/>
            <person name="Morin N."/>
            <person name="Michaux A."/>
            <person name="Benotmane M.A."/>
            <person name="Leys N."/>
            <person name="Vallaeys T."/>
            <person name="Lapidus A."/>
            <person name="Monchy S."/>
            <person name="Medigue C."/>
            <person name="Taghavi S."/>
            <person name="McCorkle S."/>
            <person name="Dunn J."/>
            <person name="van der Lelie D."/>
            <person name="Mergeay M."/>
        </authorList>
    </citation>
    <scope>NUCLEOTIDE SEQUENCE [LARGE SCALE GENOMIC DNA]</scope>
    <source>
        <strain evidence="4">ATCC 43123 / DSM 2839 / NBRC 102507 / CH34</strain>
    </source>
</reference>
<keyword evidence="3" id="KW-0614">Plasmid</keyword>
<dbReference type="RefSeq" id="WP_011514925.1">
    <property type="nucleotide sequence ID" value="NC_006525.1"/>
</dbReference>
<dbReference type="AlphaFoldDB" id="Q1L9I6"/>
<name>Q1L9I6_CUPMC</name>
<keyword evidence="2" id="KW-1133">Transmembrane helix</keyword>
<dbReference type="Proteomes" id="UP000002429">
    <property type="component" value="Plasmid pMOL28"/>
</dbReference>
<accession>Q1L9I6</accession>
<dbReference type="KEGG" id="rme:Rmet_6331"/>
<dbReference type="HOGENOM" id="CLU_729317_0_0_4"/>
<organism evidence="3 4">
    <name type="scientific">Cupriavidus metallidurans (strain ATCC 43123 / DSM 2839 / NBRC 102507 / CH34)</name>
    <name type="common">Ralstonia metallidurans</name>
    <dbReference type="NCBI Taxonomy" id="266264"/>
    <lineage>
        <taxon>Bacteria</taxon>
        <taxon>Pseudomonadati</taxon>
        <taxon>Pseudomonadota</taxon>
        <taxon>Betaproteobacteria</taxon>
        <taxon>Burkholderiales</taxon>
        <taxon>Burkholderiaceae</taxon>
        <taxon>Cupriavidus</taxon>
    </lineage>
</organism>
<feature type="region of interest" description="Disordered" evidence="1">
    <location>
        <begin position="1"/>
        <end position="23"/>
    </location>
</feature>
<keyword evidence="4" id="KW-1185">Reference proteome</keyword>
<evidence type="ECO:0000313" key="3">
    <source>
        <dbReference type="EMBL" id="ABF13190.1"/>
    </source>
</evidence>
<geneLocation type="plasmid" evidence="3 4">
    <name>pMOL28</name>
</geneLocation>
<keyword evidence="2" id="KW-0472">Membrane</keyword>